<dbReference type="Proteomes" id="UP000630149">
    <property type="component" value="Unassembled WGS sequence"/>
</dbReference>
<protein>
    <submittedName>
        <fullName evidence="3">Proline-rich exported protein</fullName>
    </submittedName>
</protein>
<feature type="region of interest" description="Disordered" evidence="1">
    <location>
        <begin position="427"/>
        <end position="686"/>
    </location>
</feature>
<dbReference type="PANTHER" id="PTHR38731">
    <property type="entry name" value="LIPL45-RELATED LIPOPROTEIN-RELATED"/>
    <property type="match status" value="1"/>
</dbReference>
<reference evidence="3" key="2">
    <citation type="submission" date="2020-09" db="EMBL/GenBank/DDBJ databases">
        <authorList>
            <person name="Sun Q."/>
            <person name="Ohkuma M."/>
        </authorList>
    </citation>
    <scope>NUCLEOTIDE SEQUENCE</scope>
    <source>
        <strain evidence="3">JCM 13919</strain>
    </source>
</reference>
<evidence type="ECO:0000256" key="1">
    <source>
        <dbReference type="SAM" id="MobiDB-lite"/>
    </source>
</evidence>
<feature type="chain" id="PRO_5037297478" evidence="2">
    <location>
        <begin position="28"/>
        <end position="686"/>
    </location>
</feature>
<keyword evidence="4" id="KW-1185">Reference proteome</keyword>
<feature type="compositionally biased region" description="Basic and acidic residues" evidence="1">
    <location>
        <begin position="654"/>
        <end position="663"/>
    </location>
</feature>
<accession>A0A917JYK9</accession>
<reference evidence="3" key="1">
    <citation type="journal article" date="2014" name="Int. J. Syst. Evol. Microbiol.">
        <title>Complete genome sequence of Corynebacterium casei LMG S-19264T (=DSM 44701T), isolated from a smear-ripened cheese.</title>
        <authorList>
            <consortium name="US DOE Joint Genome Institute (JGI-PGF)"/>
            <person name="Walter F."/>
            <person name="Albersmeier A."/>
            <person name="Kalinowski J."/>
            <person name="Ruckert C."/>
        </authorList>
    </citation>
    <scope>NUCLEOTIDE SEQUENCE</scope>
    <source>
        <strain evidence="3">JCM 13919</strain>
    </source>
</reference>
<proteinExistence type="predicted"/>
<dbReference type="InterPro" id="IPR046535">
    <property type="entry name" value="DUF6600"/>
</dbReference>
<evidence type="ECO:0000256" key="2">
    <source>
        <dbReference type="SAM" id="SignalP"/>
    </source>
</evidence>
<dbReference type="RefSeq" id="WP_131777392.1">
    <property type="nucleotide sequence ID" value="NZ_BMOB01000013.1"/>
</dbReference>
<feature type="compositionally biased region" description="Polar residues" evidence="1">
    <location>
        <begin position="430"/>
        <end position="441"/>
    </location>
</feature>
<comment type="caution">
    <text evidence="3">The sequence shown here is derived from an EMBL/GenBank/DDBJ whole genome shotgun (WGS) entry which is preliminary data.</text>
</comment>
<sequence>MMNRIVNYLATYLLSIIISTISLTAYADDPGEVARLSFTEGPVSFLPAGENKWVKPKLNRPLITSDRLWSETGAKVELQLPNALIHMAGQTSLKITNLTHTIKQLQISQGTLILQLLNLKSGQTYEIDTPNLAFVMSKPGTYRVDVLLNSTQISVIKGSGKAFGSHANYEIQSGYTCRFTGTNLSPFSCAKIGKLDTFAQWSMERVKRLQQSAAAKHVSPSLIGHEALVEYGQWKTVKRYGKIWTPDKVPANWAPYRMGQWTWISGWGWTWVDDQPWGFAPFHYGRWVYIEEEWGWVPGPIVEEVVYAPALVVFVGDSSSPLQLSSGVPGVAWFPLGPGEVYIPPYEVSQNYFIQVNTSNTIINQADVINIYNNPPSTLTYQNATTPTAVTAVPAEVFVQSEPVMTSITPLSAEVLTSAPKSQVAPVAPESTSVLGTNTAASAPPEEITQRSIVVKNEPPPPPVPFSETEKLLEQNPGVPLSSVNMKKLQNKNTAEKSTETVVPVAEETKPAKPTAAQMTIPEAGQPESIPLEPGIVEPQTAPETTAPAVTKPQPESTPTPSEEVIQAPLEESPAVTSQPTAQPPAKEEPSIEALPPVEKKEPDPAAPPQAIEETLEPSKPAPGKPAAQELVPEPTTAQPVPQGKPTKATQSTTKKEKNKTTDESSETNGANSIDTSDEEDSRGGE</sequence>
<evidence type="ECO:0000313" key="3">
    <source>
        <dbReference type="EMBL" id="GGI92425.1"/>
    </source>
</evidence>
<feature type="compositionally biased region" description="Acidic residues" evidence="1">
    <location>
        <begin position="676"/>
        <end position="686"/>
    </location>
</feature>
<gene>
    <name evidence="3" type="ORF">GCM10007966_21340</name>
</gene>
<dbReference type="EMBL" id="BMOB01000013">
    <property type="protein sequence ID" value="GGI92425.1"/>
    <property type="molecule type" value="Genomic_DNA"/>
</dbReference>
<feature type="compositionally biased region" description="Low complexity" evidence="1">
    <location>
        <begin position="555"/>
        <end position="564"/>
    </location>
</feature>
<keyword evidence="2" id="KW-0732">Signal</keyword>
<evidence type="ECO:0000313" key="4">
    <source>
        <dbReference type="Proteomes" id="UP000630149"/>
    </source>
</evidence>
<name>A0A917JYK9_9GAMM</name>
<feature type="signal peptide" evidence="2">
    <location>
        <begin position="1"/>
        <end position="27"/>
    </location>
</feature>
<dbReference type="AlphaFoldDB" id="A0A917JYK9"/>
<dbReference type="Pfam" id="PF20245">
    <property type="entry name" value="DUF6600"/>
    <property type="match status" value="1"/>
</dbReference>
<dbReference type="PANTHER" id="PTHR38731:SF3">
    <property type="entry name" value="BLL6125 PROTEIN"/>
    <property type="match status" value="1"/>
</dbReference>
<dbReference type="OrthoDB" id="5485224at2"/>
<organism evidence="3 4">
    <name type="scientific">Legionella impletisoli</name>
    <dbReference type="NCBI Taxonomy" id="343510"/>
    <lineage>
        <taxon>Bacteria</taxon>
        <taxon>Pseudomonadati</taxon>
        <taxon>Pseudomonadota</taxon>
        <taxon>Gammaproteobacteria</taxon>
        <taxon>Legionellales</taxon>
        <taxon>Legionellaceae</taxon>
        <taxon>Legionella</taxon>
    </lineage>
</organism>